<dbReference type="NCBIfam" id="NF004815">
    <property type="entry name" value="PRK06169.1"/>
    <property type="match status" value="1"/>
</dbReference>
<evidence type="ECO:0000313" key="3">
    <source>
        <dbReference type="EMBL" id="NNM73281.1"/>
    </source>
</evidence>
<keyword evidence="3" id="KW-0378">Hydrolase</keyword>
<name>A0A849I7L1_9HYPH</name>
<sequence>MQDILSLDVAGLVSAYRDRKLSPRDAVGAALDAIERVNGAVNAFCLVDREGALKEAAASEKRWAKGNPAGPLDGVPFTVKDNVIWQGHPTRRGSRTTDETPSAENAPAVDRLLEAGAIPVGKTTLPEFGWKGLGDSPLYGLIRNPWDTRMTTGGSSGGAGAAAALGLGPLHIGTDGAGSIRIPASFCGVFGIKPSFGRVPAYPPSPFAIVSHVGPMTRSVADAAIMLGTIAAPDPRDMTALVTPPQDYLAGLELGVRGLRVAWSPRLGYVETLDPEVEAITARAARVFEELGARVEEADPGFADPIGILETLWHVGAWSVLRGIPEARWAELDPGFVAVAEKGRSVLGADFVTAMNARGALYLAMERFHERYDLLLTPTLATPPFEVGNNTPPDGRFGENWIDWAPYSFPFNLTLQPAATVPCGFTASGLPVGLQIVGAVQRDGQVLRAARAFETARPWPTLTEPRVTHG</sequence>
<dbReference type="InterPro" id="IPR036928">
    <property type="entry name" value="AS_sf"/>
</dbReference>
<dbReference type="InterPro" id="IPR000120">
    <property type="entry name" value="Amidase"/>
</dbReference>
<dbReference type="EMBL" id="JABEPP010000003">
    <property type="protein sequence ID" value="NNM73281.1"/>
    <property type="molecule type" value="Genomic_DNA"/>
</dbReference>
<dbReference type="InterPro" id="IPR023631">
    <property type="entry name" value="Amidase_dom"/>
</dbReference>
<dbReference type="Gene3D" id="3.90.1300.10">
    <property type="entry name" value="Amidase signature (AS) domain"/>
    <property type="match status" value="1"/>
</dbReference>
<gene>
    <name evidence="3" type="ORF">HJG44_12905</name>
</gene>
<dbReference type="Pfam" id="PF01425">
    <property type="entry name" value="Amidase"/>
    <property type="match status" value="1"/>
</dbReference>
<evidence type="ECO:0000313" key="4">
    <source>
        <dbReference type="Proteomes" id="UP000564885"/>
    </source>
</evidence>
<evidence type="ECO:0000259" key="2">
    <source>
        <dbReference type="Pfam" id="PF01425"/>
    </source>
</evidence>
<dbReference type="RefSeq" id="WP_171218743.1">
    <property type="nucleotide sequence ID" value="NZ_JABEPP010000003.1"/>
</dbReference>
<evidence type="ECO:0000256" key="1">
    <source>
        <dbReference type="ARBA" id="ARBA00009199"/>
    </source>
</evidence>
<keyword evidence="4" id="KW-1185">Reference proteome</keyword>
<proteinExistence type="inferred from homology"/>
<organism evidence="3 4">
    <name type="scientific">Enterovirga aerilata</name>
    <dbReference type="NCBI Taxonomy" id="2730920"/>
    <lineage>
        <taxon>Bacteria</taxon>
        <taxon>Pseudomonadati</taxon>
        <taxon>Pseudomonadota</taxon>
        <taxon>Alphaproteobacteria</taxon>
        <taxon>Hyphomicrobiales</taxon>
        <taxon>Methylobacteriaceae</taxon>
        <taxon>Enterovirga</taxon>
    </lineage>
</organism>
<protein>
    <submittedName>
        <fullName evidence="3">Amidase</fullName>
        <ecNumber evidence="3">3.5.1.4</ecNumber>
    </submittedName>
</protein>
<dbReference type="PANTHER" id="PTHR11895">
    <property type="entry name" value="TRANSAMIDASE"/>
    <property type="match status" value="1"/>
</dbReference>
<accession>A0A849I7L1</accession>
<dbReference type="GO" id="GO:0004040">
    <property type="term" value="F:amidase activity"/>
    <property type="evidence" value="ECO:0007669"/>
    <property type="project" value="UniProtKB-EC"/>
</dbReference>
<dbReference type="AlphaFoldDB" id="A0A849I7L1"/>
<reference evidence="3 4" key="1">
    <citation type="submission" date="2020-04" db="EMBL/GenBank/DDBJ databases">
        <title>Enterovirga sp. isolate from soil.</title>
        <authorList>
            <person name="Chea S."/>
            <person name="Kim D.-U."/>
        </authorList>
    </citation>
    <scope>NUCLEOTIDE SEQUENCE [LARGE SCALE GENOMIC DNA]</scope>
    <source>
        <strain evidence="3 4">DB1703</strain>
    </source>
</reference>
<feature type="domain" description="Amidase" evidence="2">
    <location>
        <begin position="26"/>
        <end position="447"/>
    </location>
</feature>
<dbReference type="EC" id="3.5.1.4" evidence="3"/>
<dbReference type="PANTHER" id="PTHR11895:SF7">
    <property type="entry name" value="GLUTAMYL-TRNA(GLN) AMIDOTRANSFERASE SUBUNIT A, MITOCHONDRIAL"/>
    <property type="match status" value="1"/>
</dbReference>
<comment type="similarity">
    <text evidence="1">Belongs to the amidase family.</text>
</comment>
<dbReference type="SUPFAM" id="SSF75304">
    <property type="entry name" value="Amidase signature (AS) enzymes"/>
    <property type="match status" value="1"/>
</dbReference>
<comment type="caution">
    <text evidence="3">The sequence shown here is derived from an EMBL/GenBank/DDBJ whole genome shotgun (WGS) entry which is preliminary data.</text>
</comment>
<dbReference type="Proteomes" id="UP000564885">
    <property type="component" value="Unassembled WGS sequence"/>
</dbReference>